<comment type="similarity">
    <text evidence="2">Belongs to the enoyl-CoA hydratase/isomerase family.</text>
</comment>
<dbReference type="AlphaFoldDB" id="A0AAD4M1V9"/>
<keyword evidence="5" id="KW-0413">Isomerase</keyword>
<comment type="caution">
    <text evidence="6">The sequence shown here is derived from an EMBL/GenBank/DDBJ whole genome shotgun (WGS) entry which is preliminary data.</text>
</comment>
<dbReference type="Proteomes" id="UP001203297">
    <property type="component" value="Unassembled WGS sequence"/>
</dbReference>
<proteinExistence type="inferred from homology"/>
<comment type="pathway">
    <text evidence="1">Lipid metabolism; fatty acid beta-oxidation.</text>
</comment>
<gene>
    <name evidence="6" type="ORF">B0F90DRAFT_671826</name>
</gene>
<evidence type="ECO:0000256" key="3">
    <source>
        <dbReference type="ARBA" id="ARBA00022832"/>
    </source>
</evidence>
<keyword evidence="4" id="KW-0443">Lipid metabolism</keyword>
<dbReference type="InterPro" id="IPR029045">
    <property type="entry name" value="ClpP/crotonase-like_dom_sf"/>
</dbReference>
<keyword evidence="3" id="KW-0276">Fatty acid metabolism</keyword>
<evidence type="ECO:0000256" key="1">
    <source>
        <dbReference type="ARBA" id="ARBA00005005"/>
    </source>
</evidence>
<dbReference type="Gene3D" id="1.10.12.10">
    <property type="entry name" value="Lyase 2-enoyl-coa Hydratase, Chain A, domain 2"/>
    <property type="match status" value="1"/>
</dbReference>
<dbReference type="GO" id="GO:0005739">
    <property type="term" value="C:mitochondrion"/>
    <property type="evidence" value="ECO:0007669"/>
    <property type="project" value="TreeGrafter"/>
</dbReference>
<dbReference type="GO" id="GO:0006631">
    <property type="term" value="P:fatty acid metabolic process"/>
    <property type="evidence" value="ECO:0007669"/>
    <property type="project" value="UniProtKB-KW"/>
</dbReference>
<sequence>MSQIPSYASQFKFLVLTFPFPKVLHVELARPKVNAFHEEFWREYGAAFDRIAQDSSVRVIVLSSRMQKAFSAGVDLAQLGSKQVSPDTARSGLLLRTLVQEFQHAISAPSRAPQPVIVAIHGIAFGLALDAIAACDIRWAAEDGTSFSIRETDVGLAADIGTLARFPKLVGNLSLFQELALSARLFGADEALKVGIVSKVVPGSREEVIQAALDFARIIAEKSPVALTGVKRFIAHAIDNPVDDALQYQATWAAAAVQGTDLVNSAQAVIKKQKITYENLGELNRVKINAKL</sequence>
<evidence type="ECO:0000313" key="6">
    <source>
        <dbReference type="EMBL" id="KAI0298769.1"/>
    </source>
</evidence>
<dbReference type="Gene3D" id="3.90.226.10">
    <property type="entry name" value="2-enoyl-CoA Hydratase, Chain A, domain 1"/>
    <property type="match status" value="1"/>
</dbReference>
<dbReference type="PANTHER" id="PTHR43149">
    <property type="entry name" value="ENOYL-COA HYDRATASE"/>
    <property type="match status" value="1"/>
</dbReference>
<reference evidence="6" key="1">
    <citation type="journal article" date="2022" name="New Phytol.">
        <title>Evolutionary transition to the ectomycorrhizal habit in the genomes of a hyperdiverse lineage of mushroom-forming fungi.</title>
        <authorList>
            <person name="Looney B."/>
            <person name="Miyauchi S."/>
            <person name="Morin E."/>
            <person name="Drula E."/>
            <person name="Courty P.E."/>
            <person name="Kohler A."/>
            <person name="Kuo A."/>
            <person name="LaButti K."/>
            <person name="Pangilinan J."/>
            <person name="Lipzen A."/>
            <person name="Riley R."/>
            <person name="Andreopoulos W."/>
            <person name="He G."/>
            <person name="Johnson J."/>
            <person name="Nolan M."/>
            <person name="Tritt A."/>
            <person name="Barry K.W."/>
            <person name="Grigoriev I.V."/>
            <person name="Nagy L.G."/>
            <person name="Hibbett D."/>
            <person name="Henrissat B."/>
            <person name="Matheny P.B."/>
            <person name="Labbe J."/>
            <person name="Martin F.M."/>
        </authorList>
    </citation>
    <scope>NUCLEOTIDE SEQUENCE</scope>
    <source>
        <strain evidence="6">BPL690</strain>
    </source>
</reference>
<evidence type="ECO:0000313" key="7">
    <source>
        <dbReference type="Proteomes" id="UP001203297"/>
    </source>
</evidence>
<dbReference type="InterPro" id="IPR014748">
    <property type="entry name" value="Enoyl-CoA_hydra_C"/>
</dbReference>
<dbReference type="InterPro" id="IPR001753">
    <property type="entry name" value="Enoyl-CoA_hydra/iso"/>
</dbReference>
<accession>A0AAD4M1V9</accession>
<evidence type="ECO:0000256" key="2">
    <source>
        <dbReference type="ARBA" id="ARBA00005254"/>
    </source>
</evidence>
<organism evidence="6 7">
    <name type="scientific">Multifurca ochricompacta</name>
    <dbReference type="NCBI Taxonomy" id="376703"/>
    <lineage>
        <taxon>Eukaryota</taxon>
        <taxon>Fungi</taxon>
        <taxon>Dikarya</taxon>
        <taxon>Basidiomycota</taxon>
        <taxon>Agaricomycotina</taxon>
        <taxon>Agaricomycetes</taxon>
        <taxon>Russulales</taxon>
        <taxon>Russulaceae</taxon>
        <taxon>Multifurca</taxon>
    </lineage>
</organism>
<dbReference type="SUPFAM" id="SSF52096">
    <property type="entry name" value="ClpP/crotonase"/>
    <property type="match status" value="1"/>
</dbReference>
<evidence type="ECO:0000256" key="5">
    <source>
        <dbReference type="ARBA" id="ARBA00023235"/>
    </source>
</evidence>
<dbReference type="Pfam" id="PF00378">
    <property type="entry name" value="ECH_1"/>
    <property type="match status" value="1"/>
</dbReference>
<keyword evidence="7" id="KW-1185">Reference proteome</keyword>
<protein>
    <submittedName>
        <fullName evidence="6">ClpP/crotonase</fullName>
    </submittedName>
</protein>
<dbReference type="EMBL" id="WTXG01000026">
    <property type="protein sequence ID" value="KAI0298769.1"/>
    <property type="molecule type" value="Genomic_DNA"/>
</dbReference>
<dbReference type="InterPro" id="IPR045002">
    <property type="entry name" value="Ech1-like"/>
</dbReference>
<dbReference type="FunFam" id="1.10.12.10:FF:000004">
    <property type="entry name" value="Delta3,5-delta2,4-dienoyl-CoA isomerase"/>
    <property type="match status" value="1"/>
</dbReference>
<dbReference type="PANTHER" id="PTHR43149:SF1">
    <property type="entry name" value="DELTA(3,5)-DELTA(2,4)-DIENOYL-COA ISOMERASE, MITOCHONDRIAL"/>
    <property type="match status" value="1"/>
</dbReference>
<dbReference type="GO" id="GO:0051750">
    <property type="term" value="F:delta(3,5)-delta(2,4)-dienoyl-CoA isomerase activity"/>
    <property type="evidence" value="ECO:0007669"/>
    <property type="project" value="TreeGrafter"/>
</dbReference>
<dbReference type="CDD" id="cd06558">
    <property type="entry name" value="crotonase-like"/>
    <property type="match status" value="1"/>
</dbReference>
<evidence type="ECO:0000256" key="4">
    <source>
        <dbReference type="ARBA" id="ARBA00023098"/>
    </source>
</evidence>
<name>A0AAD4M1V9_9AGAM</name>